<dbReference type="GO" id="GO:0005829">
    <property type="term" value="C:cytosol"/>
    <property type="evidence" value="ECO:0007669"/>
    <property type="project" value="TreeGrafter"/>
</dbReference>
<dbReference type="EMBL" id="SODD01000030">
    <property type="protein sequence ID" value="TDW14809.1"/>
    <property type="molecule type" value="Genomic_DNA"/>
</dbReference>
<accession>A0A4R7ZBG0</accession>
<dbReference type="NCBIfam" id="TIGR01951">
    <property type="entry name" value="nusB"/>
    <property type="match status" value="1"/>
</dbReference>
<comment type="similarity">
    <text evidence="1">Belongs to the NusB family.</text>
</comment>
<reference evidence="7 8" key="1">
    <citation type="submission" date="2019-03" db="EMBL/GenBank/DDBJ databases">
        <title>Genomic Encyclopedia of Type Strains, Phase IV (KMG-IV): sequencing the most valuable type-strain genomes for metagenomic binning, comparative biology and taxonomic classification.</title>
        <authorList>
            <person name="Goeker M."/>
        </authorList>
    </citation>
    <scope>NUCLEOTIDE SEQUENCE [LARGE SCALE GENOMIC DNA]</scope>
    <source>
        <strain evidence="7 8">DSM 28867</strain>
    </source>
</reference>
<evidence type="ECO:0000256" key="5">
    <source>
        <dbReference type="ARBA" id="ARBA00023163"/>
    </source>
</evidence>
<evidence type="ECO:0000259" key="6">
    <source>
        <dbReference type="Pfam" id="PF01029"/>
    </source>
</evidence>
<dbReference type="InterPro" id="IPR011605">
    <property type="entry name" value="NusB_fam"/>
</dbReference>
<dbReference type="SUPFAM" id="SSF48013">
    <property type="entry name" value="NusB-like"/>
    <property type="match status" value="1"/>
</dbReference>
<dbReference type="OrthoDB" id="9811381at2"/>
<feature type="domain" description="NusB/RsmB/TIM44" evidence="6">
    <location>
        <begin position="4"/>
        <end position="124"/>
    </location>
</feature>
<dbReference type="InterPro" id="IPR006027">
    <property type="entry name" value="NusB_RsmB_TIM44"/>
</dbReference>
<dbReference type="InterPro" id="IPR035926">
    <property type="entry name" value="NusB-like_sf"/>
</dbReference>
<keyword evidence="2" id="KW-0889">Transcription antitermination</keyword>
<dbReference type="GO" id="GO:0003723">
    <property type="term" value="F:RNA binding"/>
    <property type="evidence" value="ECO:0007669"/>
    <property type="project" value="UniProtKB-KW"/>
</dbReference>
<dbReference type="PANTHER" id="PTHR11078">
    <property type="entry name" value="N UTILIZATION SUBSTANCE PROTEIN B-RELATED"/>
    <property type="match status" value="1"/>
</dbReference>
<evidence type="ECO:0000256" key="2">
    <source>
        <dbReference type="ARBA" id="ARBA00022814"/>
    </source>
</evidence>
<evidence type="ECO:0000256" key="4">
    <source>
        <dbReference type="ARBA" id="ARBA00023015"/>
    </source>
</evidence>
<keyword evidence="5" id="KW-0804">Transcription</keyword>
<dbReference type="Gene3D" id="1.10.940.10">
    <property type="entry name" value="NusB-like"/>
    <property type="match status" value="1"/>
</dbReference>
<gene>
    <name evidence="7" type="ORF">EDD63_1302</name>
</gene>
<comment type="caution">
    <text evidence="7">The sequence shown here is derived from an EMBL/GenBank/DDBJ whole genome shotgun (WGS) entry which is preliminary data.</text>
</comment>
<dbReference type="PANTHER" id="PTHR11078:SF3">
    <property type="entry name" value="ANTITERMINATION NUSB DOMAIN-CONTAINING PROTEIN"/>
    <property type="match status" value="1"/>
</dbReference>
<protein>
    <submittedName>
        <fullName evidence="7">NusB antitermination factor</fullName>
    </submittedName>
</protein>
<dbReference type="GO" id="GO:0006353">
    <property type="term" value="P:DNA-templated transcription termination"/>
    <property type="evidence" value="ECO:0007669"/>
    <property type="project" value="InterPro"/>
</dbReference>
<keyword evidence="3" id="KW-0694">RNA-binding</keyword>
<dbReference type="AlphaFoldDB" id="A0A4R7ZBG0"/>
<evidence type="ECO:0000256" key="3">
    <source>
        <dbReference type="ARBA" id="ARBA00022884"/>
    </source>
</evidence>
<dbReference type="Pfam" id="PF01029">
    <property type="entry name" value="NusB"/>
    <property type="match status" value="1"/>
</dbReference>
<keyword evidence="4" id="KW-0805">Transcription regulation</keyword>
<evidence type="ECO:0000313" key="7">
    <source>
        <dbReference type="EMBL" id="TDW14809.1"/>
    </source>
</evidence>
<sequence>MNRHETREVAMTSLYQSFLLQKDIKRVLVDNDKIGNEIPPFLYTITIDATKNLPVYKERINKVLNGSWNFDRLGYIEQAILLIAATELDFETAQRQIIIDEAIELAKKYCDDDAYKLINGVLDRL</sequence>
<organism evidence="7 8">
    <name type="scientific">Breznakia blatticola</name>
    <dbReference type="NCBI Taxonomy" id="1754012"/>
    <lineage>
        <taxon>Bacteria</taxon>
        <taxon>Bacillati</taxon>
        <taxon>Bacillota</taxon>
        <taxon>Erysipelotrichia</taxon>
        <taxon>Erysipelotrichales</taxon>
        <taxon>Erysipelotrichaceae</taxon>
        <taxon>Breznakia</taxon>
    </lineage>
</organism>
<evidence type="ECO:0000256" key="1">
    <source>
        <dbReference type="ARBA" id="ARBA00005952"/>
    </source>
</evidence>
<keyword evidence="8" id="KW-1185">Reference proteome</keyword>
<dbReference type="RefSeq" id="WP_134170279.1">
    <property type="nucleotide sequence ID" value="NZ_SODD01000030.1"/>
</dbReference>
<dbReference type="Proteomes" id="UP000294743">
    <property type="component" value="Unassembled WGS sequence"/>
</dbReference>
<name>A0A4R7ZBG0_9FIRM</name>
<evidence type="ECO:0000313" key="8">
    <source>
        <dbReference type="Proteomes" id="UP000294743"/>
    </source>
</evidence>
<proteinExistence type="inferred from homology"/>
<dbReference type="GO" id="GO:0031564">
    <property type="term" value="P:transcription antitermination"/>
    <property type="evidence" value="ECO:0007669"/>
    <property type="project" value="UniProtKB-KW"/>
</dbReference>